<dbReference type="EMBL" id="RXNT01000022">
    <property type="protein sequence ID" value="RTR26749.1"/>
    <property type="molecule type" value="Genomic_DNA"/>
</dbReference>
<dbReference type="InterPro" id="IPR050276">
    <property type="entry name" value="MshD_Acetyltransferase"/>
</dbReference>
<sequence>MIHIESLKQSEHDLDFLMDMMYESIHIPENKPPKEELLNLPHLKKYNEGWGRKGDRALIAFEDNIPVGAAWYRLFTEDQKGYGFVNDKTPELGIAVTTKARGKGIGNLLMEKLFETASRDGYTSLSLSVDPKNHQAVQLYKKLGFEQCGSSGTSWTMIYTIPSTKRDVLTE</sequence>
<keyword evidence="2" id="KW-0808">Transferase</keyword>
<dbReference type="Proteomes" id="UP000271374">
    <property type="component" value="Unassembled WGS sequence"/>
</dbReference>
<dbReference type="PANTHER" id="PTHR43617">
    <property type="entry name" value="L-AMINO ACID N-ACETYLTRANSFERASE"/>
    <property type="match status" value="1"/>
</dbReference>
<organism evidence="2 3">
    <name type="scientific">Bacillus yapensis</name>
    <dbReference type="NCBI Taxonomy" id="2492960"/>
    <lineage>
        <taxon>Bacteria</taxon>
        <taxon>Bacillati</taxon>
        <taxon>Bacillota</taxon>
        <taxon>Bacilli</taxon>
        <taxon>Bacillales</taxon>
        <taxon>Bacillaceae</taxon>
        <taxon>Bacillus</taxon>
    </lineage>
</organism>
<feature type="domain" description="N-acetyltransferase" evidence="1">
    <location>
        <begin position="2"/>
        <end position="162"/>
    </location>
</feature>
<reference evidence="2 3" key="1">
    <citation type="submission" date="2018-12" db="EMBL/GenBank/DDBJ databases">
        <title>Bacillus yapensis draft genome sequence.</title>
        <authorList>
            <person name="Yu L."/>
            <person name="Xu X."/>
            <person name="Tang X."/>
        </authorList>
    </citation>
    <scope>NUCLEOTIDE SEQUENCE [LARGE SCALE GENOMIC DNA]</scope>
    <source>
        <strain evidence="2 3">XXST-01</strain>
    </source>
</reference>
<dbReference type="InterPro" id="IPR000182">
    <property type="entry name" value="GNAT_dom"/>
</dbReference>
<comment type="caution">
    <text evidence="2">The sequence shown here is derived from an EMBL/GenBank/DDBJ whole genome shotgun (WGS) entry which is preliminary data.</text>
</comment>
<gene>
    <name evidence="2" type="ORF">EKG37_20810</name>
</gene>
<keyword evidence="3" id="KW-1185">Reference proteome</keyword>
<proteinExistence type="predicted"/>
<dbReference type="AlphaFoldDB" id="A0A3S0L4C9"/>
<accession>A0A3S0L4C9</accession>
<dbReference type="PROSITE" id="PS51186">
    <property type="entry name" value="GNAT"/>
    <property type="match status" value="1"/>
</dbReference>
<evidence type="ECO:0000313" key="3">
    <source>
        <dbReference type="Proteomes" id="UP000271374"/>
    </source>
</evidence>
<dbReference type="InterPro" id="IPR016181">
    <property type="entry name" value="Acyl_CoA_acyltransferase"/>
</dbReference>
<dbReference type="SUPFAM" id="SSF55729">
    <property type="entry name" value="Acyl-CoA N-acyltransferases (Nat)"/>
    <property type="match status" value="1"/>
</dbReference>
<evidence type="ECO:0000313" key="2">
    <source>
        <dbReference type="EMBL" id="RTR26749.1"/>
    </source>
</evidence>
<protein>
    <submittedName>
        <fullName evidence="2">GNAT family N-acetyltransferase</fullName>
    </submittedName>
</protein>
<dbReference type="Gene3D" id="3.40.630.30">
    <property type="match status" value="1"/>
</dbReference>
<dbReference type="PANTHER" id="PTHR43617:SF34">
    <property type="entry name" value="PUTATIVE-RELATED"/>
    <property type="match status" value="1"/>
</dbReference>
<dbReference type="RefSeq" id="WP_126410695.1">
    <property type="nucleotide sequence ID" value="NZ_RXNT01000022.1"/>
</dbReference>
<dbReference type="OrthoDB" id="9790865at2"/>
<dbReference type="Pfam" id="PF00583">
    <property type="entry name" value="Acetyltransf_1"/>
    <property type="match status" value="1"/>
</dbReference>
<evidence type="ECO:0000259" key="1">
    <source>
        <dbReference type="PROSITE" id="PS51186"/>
    </source>
</evidence>
<dbReference type="GO" id="GO:0016747">
    <property type="term" value="F:acyltransferase activity, transferring groups other than amino-acyl groups"/>
    <property type="evidence" value="ECO:0007669"/>
    <property type="project" value="InterPro"/>
</dbReference>
<dbReference type="CDD" id="cd04301">
    <property type="entry name" value="NAT_SF"/>
    <property type="match status" value="1"/>
</dbReference>
<name>A0A3S0L4C9_9BACI</name>